<keyword evidence="2" id="KW-1185">Reference proteome</keyword>
<sequence length="124" mass="13380">MLLLLPFCHRRHPSIKSTIASTSFQPIAIPSKNQTCQTNPWGKCTHLPRTVLGLSMHVPLLVPVLDALTPSHSGFSFLSLTPIPTPSAVPIPINCSCPTNLGPCRIVLLPCDQSGLFLFSHVCS</sequence>
<comment type="caution">
    <text evidence="1">The sequence shown here is derived from an EMBL/GenBank/DDBJ whole genome shotgun (WGS) entry which is preliminary data.</text>
</comment>
<proteinExistence type="predicted"/>
<reference evidence="1" key="1">
    <citation type="journal article" date="2021" name="Nat. Commun.">
        <title>Genetic determinants of endophytism in the Arabidopsis root mycobiome.</title>
        <authorList>
            <person name="Mesny F."/>
            <person name="Miyauchi S."/>
            <person name="Thiergart T."/>
            <person name="Pickel B."/>
            <person name="Atanasova L."/>
            <person name="Karlsson M."/>
            <person name="Huettel B."/>
            <person name="Barry K.W."/>
            <person name="Haridas S."/>
            <person name="Chen C."/>
            <person name="Bauer D."/>
            <person name="Andreopoulos W."/>
            <person name="Pangilinan J."/>
            <person name="LaButti K."/>
            <person name="Riley R."/>
            <person name="Lipzen A."/>
            <person name="Clum A."/>
            <person name="Drula E."/>
            <person name="Henrissat B."/>
            <person name="Kohler A."/>
            <person name="Grigoriev I.V."/>
            <person name="Martin F.M."/>
            <person name="Hacquard S."/>
        </authorList>
    </citation>
    <scope>NUCLEOTIDE SEQUENCE</scope>
    <source>
        <strain evidence="1">MPI-CAGE-CH-0235</strain>
    </source>
</reference>
<organism evidence="1 2">
    <name type="scientific">Stachybotrys elegans</name>
    <dbReference type="NCBI Taxonomy" id="80388"/>
    <lineage>
        <taxon>Eukaryota</taxon>
        <taxon>Fungi</taxon>
        <taxon>Dikarya</taxon>
        <taxon>Ascomycota</taxon>
        <taxon>Pezizomycotina</taxon>
        <taxon>Sordariomycetes</taxon>
        <taxon>Hypocreomycetidae</taxon>
        <taxon>Hypocreales</taxon>
        <taxon>Stachybotryaceae</taxon>
        <taxon>Stachybotrys</taxon>
    </lineage>
</organism>
<dbReference type="Proteomes" id="UP000813444">
    <property type="component" value="Unassembled WGS sequence"/>
</dbReference>
<dbReference type="AlphaFoldDB" id="A0A8K0SR16"/>
<name>A0A8K0SR16_9HYPO</name>
<gene>
    <name evidence="1" type="ORF">B0I35DRAFT_429779</name>
</gene>
<evidence type="ECO:0000313" key="2">
    <source>
        <dbReference type="Proteomes" id="UP000813444"/>
    </source>
</evidence>
<dbReference type="EMBL" id="JAGPNK010000006">
    <property type="protein sequence ID" value="KAH7319754.1"/>
    <property type="molecule type" value="Genomic_DNA"/>
</dbReference>
<evidence type="ECO:0000313" key="1">
    <source>
        <dbReference type="EMBL" id="KAH7319754.1"/>
    </source>
</evidence>
<protein>
    <submittedName>
        <fullName evidence="1">Uncharacterized protein</fullName>
    </submittedName>
</protein>
<accession>A0A8K0SR16</accession>